<dbReference type="AlphaFoldDB" id="A0A5P2AXN8"/>
<protein>
    <submittedName>
        <fullName evidence="2">Uncharacterized protein</fullName>
    </submittedName>
</protein>
<evidence type="ECO:0000256" key="1">
    <source>
        <dbReference type="SAM" id="MobiDB-lite"/>
    </source>
</evidence>
<gene>
    <name evidence="2" type="ORF">DEJ46_23425</name>
</gene>
<feature type="region of interest" description="Disordered" evidence="1">
    <location>
        <begin position="1"/>
        <end position="36"/>
    </location>
</feature>
<feature type="compositionally biased region" description="Basic and acidic residues" evidence="1">
    <location>
        <begin position="1"/>
        <end position="18"/>
    </location>
</feature>
<organism evidence="2 3">
    <name type="scientific">Streptomyces venezuelae</name>
    <dbReference type="NCBI Taxonomy" id="54571"/>
    <lineage>
        <taxon>Bacteria</taxon>
        <taxon>Bacillati</taxon>
        <taxon>Actinomycetota</taxon>
        <taxon>Actinomycetes</taxon>
        <taxon>Kitasatosporales</taxon>
        <taxon>Streptomycetaceae</taxon>
        <taxon>Streptomyces</taxon>
    </lineage>
</organism>
<evidence type="ECO:0000313" key="2">
    <source>
        <dbReference type="EMBL" id="QES21691.1"/>
    </source>
</evidence>
<dbReference type="Proteomes" id="UP000324106">
    <property type="component" value="Chromosome"/>
</dbReference>
<reference evidence="2 3" key="1">
    <citation type="submission" date="2018-05" db="EMBL/GenBank/DDBJ databases">
        <title>Streptomyces venezuelae.</title>
        <authorList>
            <person name="Kim W."/>
            <person name="Lee N."/>
            <person name="Cho B.-K."/>
        </authorList>
    </citation>
    <scope>NUCLEOTIDE SEQUENCE [LARGE SCALE GENOMIC DNA]</scope>
    <source>
        <strain evidence="2 3">ATCC 15068</strain>
    </source>
</reference>
<evidence type="ECO:0000313" key="3">
    <source>
        <dbReference type="Proteomes" id="UP000324106"/>
    </source>
</evidence>
<feature type="compositionally biased region" description="Pro residues" evidence="1">
    <location>
        <begin position="106"/>
        <end position="115"/>
    </location>
</feature>
<feature type="region of interest" description="Disordered" evidence="1">
    <location>
        <begin position="61"/>
        <end position="115"/>
    </location>
</feature>
<feature type="compositionally biased region" description="Low complexity" evidence="1">
    <location>
        <begin position="86"/>
        <end position="105"/>
    </location>
</feature>
<sequence>MAGERLPDRPDVGDRRGGAGEATGGRQRGGERDPAEAVVVQAGDGLGRSGALAERYAAVTGTGRSMRSCRTAVSVPSLPPGRKEPAPATTTASAGPPAARSSPASPASPVPPALR</sequence>
<proteinExistence type="predicted"/>
<dbReference type="EMBL" id="CP029194">
    <property type="protein sequence ID" value="QES21691.1"/>
    <property type="molecule type" value="Genomic_DNA"/>
</dbReference>
<name>A0A5P2AXN8_STRVZ</name>
<accession>A0A5P2AXN8</accession>